<dbReference type="EMBL" id="BMEX01000015">
    <property type="protein sequence ID" value="GGA54458.1"/>
    <property type="molecule type" value="Genomic_DNA"/>
</dbReference>
<gene>
    <name evidence="1" type="ORF">GCM10007416_29600</name>
</gene>
<dbReference type="Proteomes" id="UP000617979">
    <property type="component" value="Unassembled WGS sequence"/>
</dbReference>
<name>A0ABQ1H0F3_9BACL</name>
<organism evidence="1 2">
    <name type="scientific">Kroppenstedtia guangzhouensis</name>
    <dbReference type="NCBI Taxonomy" id="1274356"/>
    <lineage>
        <taxon>Bacteria</taxon>
        <taxon>Bacillati</taxon>
        <taxon>Bacillota</taxon>
        <taxon>Bacilli</taxon>
        <taxon>Bacillales</taxon>
        <taxon>Thermoactinomycetaceae</taxon>
        <taxon>Kroppenstedtia</taxon>
    </lineage>
</organism>
<evidence type="ECO:0000313" key="2">
    <source>
        <dbReference type="Proteomes" id="UP000617979"/>
    </source>
</evidence>
<sequence length="80" mass="8962">MAEGVIHHFYGNMTAQSRVHRLVDDSHSATAHMLKDLISAAQPLSFHLHHLSLEKAAVAGRGGGHWLDYYDSIMIRRAEK</sequence>
<protein>
    <submittedName>
        <fullName evidence="1">Uncharacterized protein</fullName>
    </submittedName>
</protein>
<reference evidence="2" key="1">
    <citation type="journal article" date="2019" name="Int. J. Syst. Evol. Microbiol.">
        <title>The Global Catalogue of Microorganisms (GCM) 10K type strain sequencing project: providing services to taxonomists for standard genome sequencing and annotation.</title>
        <authorList>
            <consortium name="The Broad Institute Genomics Platform"/>
            <consortium name="The Broad Institute Genome Sequencing Center for Infectious Disease"/>
            <person name="Wu L."/>
            <person name="Ma J."/>
        </authorList>
    </citation>
    <scope>NUCLEOTIDE SEQUENCE [LARGE SCALE GENOMIC DNA]</scope>
    <source>
        <strain evidence="2">CGMCC 1.12404</strain>
    </source>
</reference>
<accession>A0ABQ1H0F3</accession>
<evidence type="ECO:0000313" key="1">
    <source>
        <dbReference type="EMBL" id="GGA54458.1"/>
    </source>
</evidence>
<proteinExistence type="predicted"/>
<keyword evidence="2" id="KW-1185">Reference proteome</keyword>
<comment type="caution">
    <text evidence="1">The sequence shown here is derived from an EMBL/GenBank/DDBJ whole genome shotgun (WGS) entry which is preliminary data.</text>
</comment>